<dbReference type="EMBL" id="BRYB01003878">
    <property type="protein sequence ID" value="GMI22127.1"/>
    <property type="molecule type" value="Genomic_DNA"/>
</dbReference>
<keyword evidence="3" id="KW-1185">Reference proteome</keyword>
<dbReference type="Proteomes" id="UP001165060">
    <property type="component" value="Unassembled WGS sequence"/>
</dbReference>
<comment type="caution">
    <text evidence="2">The sequence shown here is derived from an EMBL/GenBank/DDBJ whole genome shotgun (WGS) entry which is preliminary data.</text>
</comment>
<feature type="compositionally biased region" description="Pro residues" evidence="1">
    <location>
        <begin position="99"/>
        <end position="117"/>
    </location>
</feature>
<gene>
    <name evidence="2" type="ORF">TeGR_g4432</name>
</gene>
<evidence type="ECO:0000313" key="2">
    <source>
        <dbReference type="EMBL" id="GMI22127.1"/>
    </source>
</evidence>
<sequence>MPVRGGGQRKRAAHKRSSRSRKATHQKKGPGRARAKPEHKKSAIAGLTPEGDRPFRLHATLLYDIDLRAAAAALGAAAPPGASEASLAESLLGSVRALSPPPPPPHLQPEPLPPHTPPSRALHHFTYSRSMDGGAGFGARVLYLTLRSPLLQALYASLSGRVAHGRSGHNGGGLVPHLALCYLSDAGPWPFDAEKLAGDMWGGGLGELVAGGGFGEGWDLGVWKTEGKVGDWEEVAKTAGKAYVVRSTQALIDKHIKKGVMKGAKATAAAIADVLRQGAQQGANEEGASGEQDEKMTPEFWAEILAMLAIRWSQEIIVEKTCIIYGAVATMLIDAVKSPHSLLVQLQLLAIFYGSEIFADLLFVFVLDGRFSVPFLRIPQPSVQTKQFWKDAAQGVFPLLGCLFPLIYAHHSVTQWTGDGGGAGGDDEVT</sequence>
<feature type="region of interest" description="Disordered" evidence="1">
    <location>
        <begin position="95"/>
        <end position="122"/>
    </location>
</feature>
<organism evidence="2 3">
    <name type="scientific">Tetraparma gracilis</name>
    <dbReference type="NCBI Taxonomy" id="2962635"/>
    <lineage>
        <taxon>Eukaryota</taxon>
        <taxon>Sar</taxon>
        <taxon>Stramenopiles</taxon>
        <taxon>Ochrophyta</taxon>
        <taxon>Bolidophyceae</taxon>
        <taxon>Parmales</taxon>
        <taxon>Triparmaceae</taxon>
        <taxon>Tetraparma</taxon>
    </lineage>
</organism>
<feature type="region of interest" description="Disordered" evidence="1">
    <location>
        <begin position="1"/>
        <end position="51"/>
    </location>
</feature>
<accession>A0ABQ6M996</accession>
<protein>
    <submittedName>
        <fullName evidence="2">Uncharacterized protein</fullName>
    </submittedName>
</protein>
<evidence type="ECO:0000256" key="1">
    <source>
        <dbReference type="SAM" id="MobiDB-lite"/>
    </source>
</evidence>
<name>A0ABQ6M996_9STRA</name>
<proteinExistence type="predicted"/>
<evidence type="ECO:0000313" key="3">
    <source>
        <dbReference type="Proteomes" id="UP001165060"/>
    </source>
</evidence>
<reference evidence="2 3" key="1">
    <citation type="journal article" date="2023" name="Commun. Biol.">
        <title>Genome analysis of Parmales, the sister group of diatoms, reveals the evolutionary specialization of diatoms from phago-mixotrophs to photoautotrophs.</title>
        <authorList>
            <person name="Ban H."/>
            <person name="Sato S."/>
            <person name="Yoshikawa S."/>
            <person name="Yamada K."/>
            <person name="Nakamura Y."/>
            <person name="Ichinomiya M."/>
            <person name="Sato N."/>
            <person name="Blanc-Mathieu R."/>
            <person name="Endo H."/>
            <person name="Kuwata A."/>
            <person name="Ogata H."/>
        </authorList>
    </citation>
    <scope>NUCLEOTIDE SEQUENCE [LARGE SCALE GENOMIC DNA]</scope>
</reference>
<feature type="compositionally biased region" description="Basic residues" evidence="1">
    <location>
        <begin position="7"/>
        <end position="39"/>
    </location>
</feature>